<dbReference type="PATRIC" id="fig|199.248.peg.274"/>
<dbReference type="RefSeq" id="WP_054196061.1">
    <property type="nucleotide sequence ID" value="NZ_CABMKQ010000045.1"/>
</dbReference>
<organism evidence="2 3">
    <name type="scientific">Campylobacter concisus</name>
    <dbReference type="NCBI Taxonomy" id="199"/>
    <lineage>
        <taxon>Bacteria</taxon>
        <taxon>Pseudomonadati</taxon>
        <taxon>Campylobacterota</taxon>
        <taxon>Epsilonproteobacteria</taxon>
        <taxon>Campylobacterales</taxon>
        <taxon>Campylobacteraceae</taxon>
        <taxon>Campylobacter</taxon>
    </lineage>
</organism>
<dbReference type="EMBL" id="CP012541">
    <property type="protein sequence ID" value="ALF46967.1"/>
    <property type="molecule type" value="Genomic_DNA"/>
</dbReference>
<dbReference type="Proteomes" id="UP000066049">
    <property type="component" value="Chromosome"/>
</dbReference>
<sequence>MVKKIAIFTAFSVFAYAFSLQTSASALSNVENVQISLENLDQNGSLNVNELVSRLKQNSSYDSISFGSNSLNLKFISEQKVPPTLFVKSINSTLDDANISISRINSLKNGDQISYGISAIKNGGIDPNLLSLVLSQSGFKILGFDRVDGNLEIFLDAQNMILRAAKVNFDEETPLLKSGGTYFVDVEGASSLDIASKESNRWMPLVRIYDKNLNQIDSIKEEQAKTAVSINLAIGAKYALISDNVDINNIKNEIIIKLIK</sequence>
<accession>A0A0M5MEG3</accession>
<feature type="chain" id="PRO_5005805665" description="Periplasmic protein" evidence="1">
    <location>
        <begin position="25"/>
        <end position="260"/>
    </location>
</feature>
<evidence type="ECO:0008006" key="4">
    <source>
        <dbReference type="Google" id="ProtNLM"/>
    </source>
</evidence>
<feature type="signal peptide" evidence="1">
    <location>
        <begin position="1"/>
        <end position="24"/>
    </location>
</feature>
<protein>
    <recommendedName>
        <fullName evidence="4">Periplasmic protein</fullName>
    </recommendedName>
</protein>
<dbReference type="GeneID" id="28661925"/>
<reference evidence="3" key="1">
    <citation type="submission" date="2015-08" db="EMBL/GenBank/DDBJ databases">
        <title>Comparative genomics of the Campylobacter concisus group.</title>
        <authorList>
            <person name="Miller W.G."/>
            <person name="Yee E."/>
            <person name="Chapman M.H."/>
            <person name="Huynh S."/>
            <person name="Bono J.L."/>
            <person name="On S.L.W."/>
            <person name="St Leger J."/>
            <person name="Foster G."/>
            <person name="Parker C.T."/>
        </authorList>
    </citation>
    <scope>NUCLEOTIDE SEQUENCE [LARGE SCALE GENOMIC DNA]</scope>
    <source>
        <strain evidence="3">ATCC 33237</strain>
    </source>
</reference>
<evidence type="ECO:0000256" key="1">
    <source>
        <dbReference type="SAM" id="SignalP"/>
    </source>
</evidence>
<dbReference type="AlphaFoldDB" id="A0A0M5MEG3"/>
<proteinExistence type="predicted"/>
<evidence type="ECO:0000313" key="3">
    <source>
        <dbReference type="Proteomes" id="UP000066049"/>
    </source>
</evidence>
<evidence type="ECO:0000313" key="2">
    <source>
        <dbReference type="EMBL" id="ALF46967.1"/>
    </source>
</evidence>
<dbReference type="KEGG" id="ccoc:CCON33237_0258"/>
<keyword evidence="1" id="KW-0732">Signal</keyword>
<name>A0A0M5MEG3_9BACT</name>
<gene>
    <name evidence="2" type="ORF">CCON33237_0258</name>
</gene>